<sequence length="504" mass="56827">MDFLANYDQGALLPLLVSCAALAFLFVISTRVKPGSPPSPLRLPIIGHIHHMSKRPHRALQKLAQKYGPLMLVKVGPVPFYIVSSAKLAREISKSEDTSIPARPRLKAANVLFPGHRDLIFSPYGHFWRHARKICVNELLSLKRVLSFHHIREQEVAKMAEVLRCNKPSSPVNLGSMFVKLADTIVRKAVLGEKYGGDECSKLVGELARNAADLVSGPCLGDYFPMLSWFDTLTGHTAKAKRTSQGWNKFLDQVIDEHQARPGHAVARLDDAKDFVDILLQLQKEDTVGLELTRENIKSILVDMFVGSIDTSAAIMEWIMAELAKHPTIMKKVQEEIRRVVGDKKKIDEQDFQHMEYYQCVIKESLRLHGPSTMARQTSSATTLGGFDIPGDTTVFINLWAIQRDPMLWEKPLEFKPERFLNTSHGFKGQDDKYFPFGMGKRICPGSQFALSEVEYAIANLLCWFDWKLPEGVKLEDLDMRDTFALVTRKESPLQLVPSLHKAV</sequence>
<dbReference type="PANTHER" id="PTHR47955">
    <property type="entry name" value="CYTOCHROME P450 FAMILY 71 PROTEIN"/>
    <property type="match status" value="1"/>
</dbReference>
<dbReference type="InterPro" id="IPR017972">
    <property type="entry name" value="Cyt_P450_CS"/>
</dbReference>
<keyword evidence="4 5" id="KW-0349">Heme</keyword>
<evidence type="ECO:0000256" key="4">
    <source>
        <dbReference type="PIRSR" id="PIRSR602401-1"/>
    </source>
</evidence>
<dbReference type="FunFam" id="1.10.630.10:FF:000011">
    <property type="entry name" value="Cytochrome P450 83B1"/>
    <property type="match status" value="1"/>
</dbReference>
<keyword evidence="2 4" id="KW-0479">Metal-binding</keyword>
<evidence type="ECO:0000256" key="2">
    <source>
        <dbReference type="ARBA" id="ARBA00022723"/>
    </source>
</evidence>
<keyword evidence="5" id="KW-0560">Oxidoreductase</keyword>
<dbReference type="PRINTS" id="PR00385">
    <property type="entry name" value="P450"/>
</dbReference>
<keyword evidence="6" id="KW-0472">Membrane</keyword>
<proteinExistence type="inferred from homology"/>
<accession>A0A7N0TYR3</accession>
<dbReference type="CDD" id="cd11072">
    <property type="entry name" value="CYP71-like"/>
    <property type="match status" value="1"/>
</dbReference>
<protein>
    <recommendedName>
        <fullName evidence="9">Cytochrome P450</fullName>
    </recommendedName>
</protein>
<dbReference type="Gene3D" id="1.10.630.10">
    <property type="entry name" value="Cytochrome P450"/>
    <property type="match status" value="1"/>
</dbReference>
<feature type="transmembrane region" description="Helical" evidence="6">
    <location>
        <begin position="12"/>
        <end position="32"/>
    </location>
</feature>
<dbReference type="PROSITE" id="PS00086">
    <property type="entry name" value="CYTOCHROME_P450"/>
    <property type="match status" value="1"/>
</dbReference>
<name>A0A7N0TYR3_KALFE</name>
<dbReference type="Gramene" id="Kaladp0048s0605.1.v1.1">
    <property type="protein sequence ID" value="Kaladp0048s0605.1.v1.1"/>
    <property type="gene ID" value="Kaladp0048s0605.v1.1"/>
</dbReference>
<comment type="similarity">
    <text evidence="1 5">Belongs to the cytochrome P450 family.</text>
</comment>
<dbReference type="InterPro" id="IPR036396">
    <property type="entry name" value="Cyt_P450_sf"/>
</dbReference>
<keyword evidence="8" id="KW-1185">Reference proteome</keyword>
<evidence type="ECO:0000256" key="3">
    <source>
        <dbReference type="ARBA" id="ARBA00023004"/>
    </source>
</evidence>
<dbReference type="GO" id="GO:0005506">
    <property type="term" value="F:iron ion binding"/>
    <property type="evidence" value="ECO:0007669"/>
    <property type="project" value="InterPro"/>
</dbReference>
<comment type="cofactor">
    <cofactor evidence="4">
        <name>heme</name>
        <dbReference type="ChEBI" id="CHEBI:30413"/>
    </cofactor>
</comment>
<dbReference type="GO" id="GO:0004497">
    <property type="term" value="F:monooxygenase activity"/>
    <property type="evidence" value="ECO:0007669"/>
    <property type="project" value="UniProtKB-KW"/>
</dbReference>
<evidence type="ECO:0000313" key="7">
    <source>
        <dbReference type="EnsemblPlants" id="Kaladp0048s0605.1.v1.1"/>
    </source>
</evidence>
<dbReference type="PANTHER" id="PTHR47955:SF18">
    <property type="entry name" value="CYTOCHROME P450 71A1-LIKE"/>
    <property type="match status" value="1"/>
</dbReference>
<evidence type="ECO:0000256" key="1">
    <source>
        <dbReference type="ARBA" id="ARBA00010617"/>
    </source>
</evidence>
<dbReference type="Proteomes" id="UP000594263">
    <property type="component" value="Unplaced"/>
</dbReference>
<feature type="binding site" description="axial binding residue" evidence="4">
    <location>
        <position position="444"/>
    </location>
    <ligand>
        <name>heme</name>
        <dbReference type="ChEBI" id="CHEBI:30413"/>
    </ligand>
    <ligandPart>
        <name>Fe</name>
        <dbReference type="ChEBI" id="CHEBI:18248"/>
    </ligandPart>
</feature>
<keyword evidence="3 4" id="KW-0408">Iron</keyword>
<keyword evidence="5" id="KW-0503">Monooxygenase</keyword>
<dbReference type="InterPro" id="IPR002401">
    <property type="entry name" value="Cyt_P450_E_grp-I"/>
</dbReference>
<reference evidence="7" key="1">
    <citation type="submission" date="2021-01" db="UniProtKB">
        <authorList>
            <consortium name="EnsemblPlants"/>
        </authorList>
    </citation>
    <scope>IDENTIFICATION</scope>
</reference>
<dbReference type="EnsemblPlants" id="Kaladp0048s0605.1.v1.1">
    <property type="protein sequence ID" value="Kaladp0048s0605.1.v1.1"/>
    <property type="gene ID" value="Kaladp0048s0605.v1.1"/>
</dbReference>
<dbReference type="SUPFAM" id="SSF48264">
    <property type="entry name" value="Cytochrome P450"/>
    <property type="match status" value="1"/>
</dbReference>
<dbReference type="PRINTS" id="PR00463">
    <property type="entry name" value="EP450I"/>
</dbReference>
<evidence type="ECO:0000256" key="6">
    <source>
        <dbReference type="SAM" id="Phobius"/>
    </source>
</evidence>
<evidence type="ECO:0008006" key="9">
    <source>
        <dbReference type="Google" id="ProtNLM"/>
    </source>
</evidence>
<keyword evidence="6" id="KW-0812">Transmembrane</keyword>
<dbReference type="AlphaFoldDB" id="A0A7N0TYR3"/>
<organism evidence="7 8">
    <name type="scientific">Kalanchoe fedtschenkoi</name>
    <name type="common">Lavender scallops</name>
    <name type="synonym">South American air plant</name>
    <dbReference type="NCBI Taxonomy" id="63787"/>
    <lineage>
        <taxon>Eukaryota</taxon>
        <taxon>Viridiplantae</taxon>
        <taxon>Streptophyta</taxon>
        <taxon>Embryophyta</taxon>
        <taxon>Tracheophyta</taxon>
        <taxon>Spermatophyta</taxon>
        <taxon>Magnoliopsida</taxon>
        <taxon>eudicotyledons</taxon>
        <taxon>Gunneridae</taxon>
        <taxon>Pentapetalae</taxon>
        <taxon>Saxifragales</taxon>
        <taxon>Crassulaceae</taxon>
        <taxon>Kalanchoe</taxon>
    </lineage>
</organism>
<evidence type="ECO:0000313" key="8">
    <source>
        <dbReference type="Proteomes" id="UP000594263"/>
    </source>
</evidence>
<dbReference type="Pfam" id="PF00067">
    <property type="entry name" value="p450"/>
    <property type="match status" value="1"/>
</dbReference>
<dbReference type="InterPro" id="IPR001128">
    <property type="entry name" value="Cyt_P450"/>
</dbReference>
<dbReference type="OMA" id="RVMPTIF"/>
<keyword evidence="6" id="KW-1133">Transmembrane helix</keyword>
<dbReference type="GO" id="GO:0020037">
    <property type="term" value="F:heme binding"/>
    <property type="evidence" value="ECO:0007669"/>
    <property type="project" value="InterPro"/>
</dbReference>
<dbReference type="GO" id="GO:0016705">
    <property type="term" value="F:oxidoreductase activity, acting on paired donors, with incorporation or reduction of molecular oxygen"/>
    <property type="evidence" value="ECO:0007669"/>
    <property type="project" value="InterPro"/>
</dbReference>
<evidence type="ECO:0000256" key="5">
    <source>
        <dbReference type="RuleBase" id="RU000461"/>
    </source>
</evidence>